<feature type="transmembrane region" description="Helical" evidence="1">
    <location>
        <begin position="137"/>
        <end position="158"/>
    </location>
</feature>
<protein>
    <recommendedName>
        <fullName evidence="4">ABC transporter ATPase</fullName>
    </recommendedName>
</protein>
<dbReference type="EMBL" id="NFZX01000013">
    <property type="protein sequence ID" value="RFA35463.1"/>
    <property type="molecule type" value="Genomic_DNA"/>
</dbReference>
<organism evidence="2 3">
    <name type="scientific">Virgibacillus dokdonensis</name>
    <dbReference type="NCBI Taxonomy" id="302167"/>
    <lineage>
        <taxon>Bacteria</taxon>
        <taxon>Bacillati</taxon>
        <taxon>Bacillota</taxon>
        <taxon>Bacilli</taxon>
        <taxon>Bacillales</taxon>
        <taxon>Bacillaceae</taxon>
        <taxon>Virgibacillus</taxon>
    </lineage>
</organism>
<proteinExistence type="predicted"/>
<dbReference type="Proteomes" id="UP000256488">
    <property type="component" value="Unassembled WGS sequence"/>
</dbReference>
<feature type="transmembrane region" description="Helical" evidence="1">
    <location>
        <begin position="179"/>
        <end position="196"/>
    </location>
</feature>
<dbReference type="AlphaFoldDB" id="A0A3E0WTE1"/>
<feature type="transmembrane region" description="Helical" evidence="1">
    <location>
        <begin position="63"/>
        <end position="84"/>
    </location>
</feature>
<evidence type="ECO:0000313" key="3">
    <source>
        <dbReference type="Proteomes" id="UP000256488"/>
    </source>
</evidence>
<feature type="transmembrane region" description="Helical" evidence="1">
    <location>
        <begin position="30"/>
        <end position="51"/>
    </location>
</feature>
<evidence type="ECO:0000256" key="1">
    <source>
        <dbReference type="SAM" id="Phobius"/>
    </source>
</evidence>
<feature type="transmembrane region" description="Helical" evidence="1">
    <location>
        <begin position="208"/>
        <end position="228"/>
    </location>
</feature>
<keyword evidence="1" id="KW-0472">Membrane</keyword>
<accession>A0A3E0WTE1</accession>
<evidence type="ECO:0008006" key="4">
    <source>
        <dbReference type="Google" id="ProtNLM"/>
    </source>
</evidence>
<keyword evidence="1" id="KW-1133">Transmembrane helix</keyword>
<sequence>MHVMLNQLHEKDFYVLRGSLKSGRQSPKNLAFAVFLSIFIQPLIFFLTYVVAADTTIYPYIDILMNVHLWITIALVVFSIFLSIPKVYSRNQKAQYLLIIFVSQNIGLCMYLISLFILGSNNFSFEATVGSLMNFTFITLSIGLLVFVSTCARFYILLKKGHYKEGTKKDAHRSKLEKRSYLPVAIMVGTALVYIIQYMHQISYTLDINAMVLITIGPLLYFSMLFVLPEQLVILYCKYRFESFNFDKDGNLKPMGSERKDD</sequence>
<comment type="caution">
    <text evidence="2">The sequence shown here is derived from an EMBL/GenBank/DDBJ whole genome shotgun (WGS) entry which is preliminary data.</text>
</comment>
<evidence type="ECO:0000313" key="2">
    <source>
        <dbReference type="EMBL" id="RFA35463.1"/>
    </source>
</evidence>
<feature type="transmembrane region" description="Helical" evidence="1">
    <location>
        <begin position="96"/>
        <end position="117"/>
    </location>
</feature>
<name>A0A3E0WTE1_9BACI</name>
<reference evidence="2 3" key="1">
    <citation type="submission" date="2017-05" db="EMBL/GenBank/DDBJ databases">
        <title>Virgibacillus sp. AK90 isolated from a saltern of Kakinada, India.</title>
        <authorList>
            <person name="Gupta V."/>
            <person name="Sidhu C."/>
            <person name="Korpole S."/>
            <person name="Pinnaka A.K."/>
        </authorList>
    </citation>
    <scope>NUCLEOTIDE SEQUENCE [LARGE SCALE GENOMIC DNA]</scope>
    <source>
        <strain evidence="2 3">AK90</strain>
    </source>
</reference>
<keyword evidence="1" id="KW-0812">Transmembrane</keyword>
<gene>
    <name evidence="2" type="ORF">CAI16_08185</name>
</gene>